<reference evidence="5 6" key="1">
    <citation type="submission" date="2017-07" db="EMBL/GenBank/DDBJ databases">
        <title>Isolation and whole genome analysis of endospore-forming bacteria from heroin.</title>
        <authorList>
            <person name="Kalinowski J."/>
            <person name="Ahrens B."/>
            <person name="Al-Dilaimi A."/>
            <person name="Winkler A."/>
            <person name="Wibberg D."/>
            <person name="Schleenbecker U."/>
            <person name="Ruckert C."/>
            <person name="Wolfel R."/>
            <person name="Grass G."/>
        </authorList>
    </citation>
    <scope>NUCLEOTIDE SEQUENCE [LARGE SCALE GENOMIC DNA]</scope>
    <source>
        <strain evidence="5 6">7523-2</strain>
    </source>
</reference>
<dbReference type="EMBL" id="NPBS01000007">
    <property type="protein sequence ID" value="PAF27827.1"/>
    <property type="molecule type" value="Genomic_DNA"/>
</dbReference>
<feature type="domain" description="N-acetyltransferase" evidence="4">
    <location>
        <begin position="3"/>
        <end position="170"/>
    </location>
</feature>
<proteinExistence type="inferred from homology"/>
<gene>
    <name evidence="5" type="ORF">CHH61_01295</name>
</gene>
<dbReference type="GO" id="GO:0008999">
    <property type="term" value="F:protein-N-terminal-alanine acetyltransferase activity"/>
    <property type="evidence" value="ECO:0007669"/>
    <property type="project" value="TreeGrafter"/>
</dbReference>
<comment type="caution">
    <text evidence="5">The sequence shown here is derived from an EMBL/GenBank/DDBJ whole genome shotgun (WGS) entry which is preliminary data.</text>
</comment>
<dbReference type="CDD" id="cd04301">
    <property type="entry name" value="NAT_SF"/>
    <property type="match status" value="1"/>
</dbReference>
<name>A0A268S5Y7_SHOCL</name>
<dbReference type="PANTHER" id="PTHR43792:SF8">
    <property type="entry name" value="[RIBOSOMAL PROTEIN US5]-ALANINE N-ACETYLTRANSFERASE"/>
    <property type="match status" value="1"/>
</dbReference>
<dbReference type="AlphaFoldDB" id="A0A268S5Y7"/>
<keyword evidence="2" id="KW-0012">Acyltransferase</keyword>
<dbReference type="Proteomes" id="UP000216133">
    <property type="component" value="Unassembled WGS sequence"/>
</dbReference>
<dbReference type="InterPro" id="IPR016181">
    <property type="entry name" value="Acyl_CoA_acyltransferase"/>
</dbReference>
<comment type="similarity">
    <text evidence="3">Belongs to the acetyltransferase family. RimJ subfamily.</text>
</comment>
<dbReference type="InterPro" id="IPR051531">
    <property type="entry name" value="N-acetyltransferase"/>
</dbReference>
<accession>A0A268S5Y7</accession>
<evidence type="ECO:0000259" key="4">
    <source>
        <dbReference type="PROSITE" id="PS51186"/>
    </source>
</evidence>
<dbReference type="GO" id="GO:0005737">
    <property type="term" value="C:cytoplasm"/>
    <property type="evidence" value="ECO:0007669"/>
    <property type="project" value="TreeGrafter"/>
</dbReference>
<sequence length="171" mass="19792">MCISINRLQESDAEELHKFETDNRAFFEQMVPSRGEAYYQFETFKFRHGELLTEQDDTNSRFYLIRDERGNIVGRINLVAIDEPKRVAEVGFRVGENYVGKGIASNALKQLLETEKGFQTIKGKTTSNNIASQKTMENNGFKKVGISEEVFEFNGEKVMFVHYIWERTEIS</sequence>
<dbReference type="Gene3D" id="3.40.630.30">
    <property type="match status" value="1"/>
</dbReference>
<evidence type="ECO:0000256" key="3">
    <source>
        <dbReference type="ARBA" id="ARBA00038502"/>
    </source>
</evidence>
<dbReference type="PANTHER" id="PTHR43792">
    <property type="entry name" value="GNAT FAMILY, PUTATIVE (AFU_ORTHOLOGUE AFUA_3G00765)-RELATED-RELATED"/>
    <property type="match status" value="1"/>
</dbReference>
<dbReference type="RefSeq" id="WP_095238989.1">
    <property type="nucleotide sequence ID" value="NZ_CP155469.1"/>
</dbReference>
<protein>
    <submittedName>
        <fullName evidence="5">GNAT family N-acetyltransferase</fullName>
    </submittedName>
</protein>
<organism evidence="5 6">
    <name type="scientific">Shouchella clausii</name>
    <name type="common">Alkalihalobacillus clausii</name>
    <dbReference type="NCBI Taxonomy" id="79880"/>
    <lineage>
        <taxon>Bacteria</taxon>
        <taxon>Bacillati</taxon>
        <taxon>Bacillota</taxon>
        <taxon>Bacilli</taxon>
        <taxon>Bacillales</taxon>
        <taxon>Bacillaceae</taxon>
        <taxon>Shouchella</taxon>
    </lineage>
</organism>
<evidence type="ECO:0000313" key="5">
    <source>
        <dbReference type="EMBL" id="PAF27827.1"/>
    </source>
</evidence>
<dbReference type="SUPFAM" id="SSF55729">
    <property type="entry name" value="Acyl-CoA N-acyltransferases (Nat)"/>
    <property type="match status" value="1"/>
</dbReference>
<dbReference type="InterPro" id="IPR000182">
    <property type="entry name" value="GNAT_dom"/>
</dbReference>
<dbReference type="PROSITE" id="PS51186">
    <property type="entry name" value="GNAT"/>
    <property type="match status" value="1"/>
</dbReference>
<evidence type="ECO:0000256" key="1">
    <source>
        <dbReference type="ARBA" id="ARBA00022679"/>
    </source>
</evidence>
<dbReference type="Pfam" id="PF13302">
    <property type="entry name" value="Acetyltransf_3"/>
    <property type="match status" value="1"/>
</dbReference>
<keyword evidence="1 5" id="KW-0808">Transferase</keyword>
<evidence type="ECO:0000256" key="2">
    <source>
        <dbReference type="ARBA" id="ARBA00023315"/>
    </source>
</evidence>
<evidence type="ECO:0000313" key="6">
    <source>
        <dbReference type="Proteomes" id="UP000216133"/>
    </source>
</evidence>